<evidence type="ECO:0008006" key="3">
    <source>
        <dbReference type="Google" id="ProtNLM"/>
    </source>
</evidence>
<name>A0A2M6WN68_9BACT</name>
<protein>
    <recommendedName>
        <fullName evidence="3">NTP pyrophosphohydrolase MazG putative catalytic core domain-containing protein</fullName>
    </recommendedName>
</protein>
<dbReference type="EMBL" id="PFAS01000001">
    <property type="protein sequence ID" value="PIT94237.1"/>
    <property type="molecule type" value="Genomic_DNA"/>
</dbReference>
<sequence>MTWEELLQFIDAEDERIKAKFASYDNEKRILARTVKLGEETGELCNAVLAFLNDQRPEKLNNFKQEHLAHEFADVVITTFMLAKSAGVDVGQALKDKIGIIKNRVL</sequence>
<dbReference type="Gene3D" id="1.10.287.1080">
    <property type="entry name" value="MazG-like"/>
    <property type="match status" value="1"/>
</dbReference>
<dbReference type="SUPFAM" id="SSF101386">
    <property type="entry name" value="all-alpha NTP pyrophosphatases"/>
    <property type="match status" value="1"/>
</dbReference>
<dbReference type="Pfam" id="PF01503">
    <property type="entry name" value="PRA-PH"/>
    <property type="match status" value="1"/>
</dbReference>
<evidence type="ECO:0000313" key="1">
    <source>
        <dbReference type="EMBL" id="PIT94237.1"/>
    </source>
</evidence>
<dbReference type="AlphaFoldDB" id="A0A2M6WN68"/>
<organism evidence="1 2">
    <name type="scientific">Candidatus Falkowbacteria bacterium CG10_big_fil_rev_8_21_14_0_10_43_11</name>
    <dbReference type="NCBI Taxonomy" id="1974568"/>
    <lineage>
        <taxon>Bacteria</taxon>
        <taxon>Candidatus Falkowiibacteriota</taxon>
    </lineage>
</organism>
<reference evidence="2" key="1">
    <citation type="submission" date="2017-09" db="EMBL/GenBank/DDBJ databases">
        <title>Depth-based differentiation of microbial function through sediment-hosted aquifers and enrichment of novel symbionts in the deep terrestrial subsurface.</title>
        <authorList>
            <person name="Probst A.J."/>
            <person name="Ladd B."/>
            <person name="Jarett J.K."/>
            <person name="Geller-Mcgrath D.E."/>
            <person name="Sieber C.M.K."/>
            <person name="Emerson J.B."/>
            <person name="Anantharaman K."/>
            <person name="Thomas B.C."/>
            <person name="Malmstrom R."/>
            <person name="Stieglmeier M."/>
            <person name="Klingl A."/>
            <person name="Woyke T."/>
            <person name="Ryan C.M."/>
            <person name="Banfield J.F."/>
        </authorList>
    </citation>
    <scope>NUCLEOTIDE SEQUENCE [LARGE SCALE GENOMIC DNA]</scope>
</reference>
<comment type="caution">
    <text evidence="1">The sequence shown here is derived from an EMBL/GenBank/DDBJ whole genome shotgun (WGS) entry which is preliminary data.</text>
</comment>
<dbReference type="Proteomes" id="UP000229335">
    <property type="component" value="Unassembled WGS sequence"/>
</dbReference>
<evidence type="ECO:0000313" key="2">
    <source>
        <dbReference type="Proteomes" id="UP000229335"/>
    </source>
</evidence>
<accession>A0A2M6WN68</accession>
<proteinExistence type="predicted"/>
<dbReference type="InterPro" id="IPR021130">
    <property type="entry name" value="PRib-ATP_PPHydrolase-like"/>
</dbReference>
<gene>
    <name evidence="1" type="ORF">COU00_00045</name>
</gene>